<evidence type="ECO:0000256" key="1">
    <source>
        <dbReference type="SAM" id="MobiDB-lite"/>
    </source>
</evidence>
<sequence>MAPGAASSSSSSSALATTPSRFPSLRQARLHAVGDVAVDSEAPMANGAVRESRPRRQHAEGSAAVLAIGTANPSGTIVPQDES</sequence>
<name>A0A5J9SIM3_9POAL</name>
<gene>
    <name evidence="2" type="ORF">EJB05_55834</name>
</gene>
<accession>A0A5J9SIM3</accession>
<keyword evidence="3" id="KW-1185">Reference proteome</keyword>
<comment type="caution">
    <text evidence="2">The sequence shown here is derived from an EMBL/GenBank/DDBJ whole genome shotgun (WGS) entry which is preliminary data.</text>
</comment>
<organism evidence="2 3">
    <name type="scientific">Eragrostis curvula</name>
    <name type="common">weeping love grass</name>
    <dbReference type="NCBI Taxonomy" id="38414"/>
    <lineage>
        <taxon>Eukaryota</taxon>
        <taxon>Viridiplantae</taxon>
        <taxon>Streptophyta</taxon>
        <taxon>Embryophyta</taxon>
        <taxon>Tracheophyta</taxon>
        <taxon>Spermatophyta</taxon>
        <taxon>Magnoliopsida</taxon>
        <taxon>Liliopsida</taxon>
        <taxon>Poales</taxon>
        <taxon>Poaceae</taxon>
        <taxon>PACMAD clade</taxon>
        <taxon>Chloridoideae</taxon>
        <taxon>Eragrostideae</taxon>
        <taxon>Eragrostidinae</taxon>
        <taxon>Eragrostis</taxon>
    </lineage>
</organism>
<dbReference type="Proteomes" id="UP000324897">
    <property type="component" value="Unassembled WGS sequence"/>
</dbReference>
<dbReference type="OrthoDB" id="1500228at2759"/>
<feature type="compositionally biased region" description="Low complexity" evidence="1">
    <location>
        <begin position="1"/>
        <end position="14"/>
    </location>
</feature>
<dbReference type="Gramene" id="TVT98836">
    <property type="protein sequence ID" value="TVT98836"/>
    <property type="gene ID" value="EJB05_55834"/>
</dbReference>
<dbReference type="AlphaFoldDB" id="A0A5J9SIM3"/>
<proteinExistence type="predicted"/>
<reference evidence="2 3" key="1">
    <citation type="journal article" date="2019" name="Sci. Rep.">
        <title>A high-quality genome of Eragrostis curvula grass provides insights into Poaceae evolution and supports new strategies to enhance forage quality.</title>
        <authorList>
            <person name="Carballo J."/>
            <person name="Santos B.A.C.M."/>
            <person name="Zappacosta D."/>
            <person name="Garbus I."/>
            <person name="Selva J.P."/>
            <person name="Gallo C.A."/>
            <person name="Diaz A."/>
            <person name="Albertini E."/>
            <person name="Caccamo M."/>
            <person name="Echenique V."/>
        </authorList>
    </citation>
    <scope>NUCLEOTIDE SEQUENCE [LARGE SCALE GENOMIC DNA]</scope>
    <source>
        <strain evidence="3">cv. Victoria</strain>
        <tissue evidence="2">Leaf</tissue>
    </source>
</reference>
<dbReference type="EMBL" id="RWGY01000801">
    <property type="protein sequence ID" value="TVT98836.1"/>
    <property type="molecule type" value="Genomic_DNA"/>
</dbReference>
<evidence type="ECO:0000313" key="3">
    <source>
        <dbReference type="Proteomes" id="UP000324897"/>
    </source>
</evidence>
<evidence type="ECO:0000313" key="2">
    <source>
        <dbReference type="EMBL" id="TVT98836.1"/>
    </source>
</evidence>
<feature type="region of interest" description="Disordered" evidence="1">
    <location>
        <begin position="1"/>
        <end position="20"/>
    </location>
</feature>
<feature type="non-terminal residue" evidence="2">
    <location>
        <position position="1"/>
    </location>
</feature>
<protein>
    <submittedName>
        <fullName evidence="2">Uncharacterized protein</fullName>
    </submittedName>
</protein>